<organism evidence="2 3">
    <name type="scientific">Chironomus riparius</name>
    <dbReference type="NCBI Taxonomy" id="315576"/>
    <lineage>
        <taxon>Eukaryota</taxon>
        <taxon>Metazoa</taxon>
        <taxon>Ecdysozoa</taxon>
        <taxon>Arthropoda</taxon>
        <taxon>Hexapoda</taxon>
        <taxon>Insecta</taxon>
        <taxon>Pterygota</taxon>
        <taxon>Neoptera</taxon>
        <taxon>Endopterygota</taxon>
        <taxon>Diptera</taxon>
        <taxon>Nematocera</taxon>
        <taxon>Chironomoidea</taxon>
        <taxon>Chironomidae</taxon>
        <taxon>Chironominae</taxon>
        <taxon>Chironomus</taxon>
    </lineage>
</organism>
<dbReference type="AlphaFoldDB" id="A0A9N9RKD8"/>
<proteinExistence type="predicted"/>
<feature type="signal peptide" evidence="1">
    <location>
        <begin position="1"/>
        <end position="22"/>
    </location>
</feature>
<reference evidence="2" key="1">
    <citation type="submission" date="2022-01" db="EMBL/GenBank/DDBJ databases">
        <authorList>
            <person name="King R."/>
        </authorList>
    </citation>
    <scope>NUCLEOTIDE SEQUENCE</scope>
</reference>
<feature type="chain" id="PRO_5040404011" evidence="1">
    <location>
        <begin position="23"/>
        <end position="233"/>
    </location>
</feature>
<dbReference type="OrthoDB" id="10443565at2759"/>
<gene>
    <name evidence="2" type="ORF">CHIRRI_LOCUS2770</name>
</gene>
<evidence type="ECO:0000313" key="2">
    <source>
        <dbReference type="EMBL" id="CAG9799812.1"/>
    </source>
</evidence>
<keyword evidence="1" id="KW-0732">Signal</keyword>
<protein>
    <submittedName>
        <fullName evidence="2">Uncharacterized protein</fullName>
    </submittedName>
</protein>
<dbReference type="Proteomes" id="UP001153620">
    <property type="component" value="Chromosome 1"/>
</dbReference>
<accession>A0A9N9RKD8</accession>
<reference evidence="2" key="2">
    <citation type="submission" date="2022-10" db="EMBL/GenBank/DDBJ databases">
        <authorList>
            <consortium name="ENA_rothamsted_submissions"/>
            <consortium name="culmorum"/>
            <person name="King R."/>
        </authorList>
    </citation>
    <scope>NUCLEOTIDE SEQUENCE</scope>
</reference>
<sequence length="233" mass="27110">MNFLYLVSALFALMHFPSYSSATMTMREELLKAQNELNIAFKFNELHLIQFTDLWMNNLTLLSQDHFVPGFLNARSTLLDIIEETSSYISSFDSSTCKDRTEHLWNRQASMIGIRLQYCMRITKRIVGDEINDVNLHIPNAQRLVVHTPNQGLNILSQNSILEPPGHIYRLINNRLRDLLSRAVPWILIMDELVDLFFHHIHTAEIMVQRCHDSIVAGFRQEAENHRNMIESC</sequence>
<evidence type="ECO:0000256" key="1">
    <source>
        <dbReference type="SAM" id="SignalP"/>
    </source>
</evidence>
<dbReference type="EMBL" id="OU895877">
    <property type="protein sequence ID" value="CAG9799812.1"/>
    <property type="molecule type" value="Genomic_DNA"/>
</dbReference>
<evidence type="ECO:0000313" key="3">
    <source>
        <dbReference type="Proteomes" id="UP001153620"/>
    </source>
</evidence>
<name>A0A9N9RKD8_9DIPT</name>
<keyword evidence="3" id="KW-1185">Reference proteome</keyword>